<dbReference type="RefSeq" id="YP_010110338.1">
    <property type="nucleotide sequence ID" value="NC_055870.1"/>
</dbReference>
<evidence type="ECO:0000313" key="2">
    <source>
        <dbReference type="Proteomes" id="UP000593899"/>
    </source>
</evidence>
<proteinExistence type="predicted"/>
<dbReference type="KEGG" id="vg:65128636"/>
<protein>
    <submittedName>
        <fullName evidence="1">Uncharacterized protein</fullName>
    </submittedName>
</protein>
<dbReference type="Proteomes" id="UP000593899">
    <property type="component" value="Segment"/>
</dbReference>
<dbReference type="GeneID" id="65128636"/>
<evidence type="ECO:0000313" key="1">
    <source>
        <dbReference type="EMBL" id="QOR58180.1"/>
    </source>
</evidence>
<organism evidence="1 2">
    <name type="scientific">uncultured phage cr107_1</name>
    <dbReference type="NCBI Taxonomy" id="2772061"/>
    <lineage>
        <taxon>Viruses</taxon>
        <taxon>Duplodnaviria</taxon>
        <taxon>Heunggongvirae</taxon>
        <taxon>Uroviricota</taxon>
        <taxon>Caudoviricetes</taxon>
        <taxon>Crassvirales</taxon>
        <taxon>Intestiviridae</taxon>
        <taxon>Churivirinae</taxon>
        <taxon>Jahgtovirus</taxon>
        <taxon>Jahgtovirus intestinihominis</taxon>
    </lineage>
</organism>
<keyword evidence="2" id="KW-1185">Reference proteome</keyword>
<name>A0A7M1RYT8_9CAUD</name>
<accession>A0A7M1RYT8</accession>
<sequence length="46" mass="5178">MNLGLIYNIVLKGLIGNDINSISNELRISIYEFKTIIGTIRLKSLL</sequence>
<reference evidence="1 2" key="1">
    <citation type="submission" date="2020-07" db="EMBL/GenBank/DDBJ databases">
        <title>Taxonomic proposal: Crassvirales, a new order of highly abundant and diverse bacterial viruses.</title>
        <authorList>
            <person name="Shkoporov A.N."/>
            <person name="Stockdale S.R."/>
            <person name="Guerin E."/>
            <person name="Ross R.P."/>
            <person name="Hill C."/>
        </authorList>
    </citation>
    <scope>NUCLEOTIDE SEQUENCE [LARGE SCALE GENOMIC DNA]</scope>
</reference>
<dbReference type="EMBL" id="MT774377">
    <property type="protein sequence ID" value="QOR58180.1"/>
    <property type="molecule type" value="Genomic_DNA"/>
</dbReference>